<dbReference type="Proteomes" id="UP000762676">
    <property type="component" value="Unassembled WGS sequence"/>
</dbReference>
<feature type="compositionally biased region" description="Acidic residues" evidence="1">
    <location>
        <begin position="130"/>
        <end position="178"/>
    </location>
</feature>
<comment type="caution">
    <text evidence="2">The sequence shown here is derived from an EMBL/GenBank/DDBJ whole genome shotgun (WGS) entry which is preliminary data.</text>
</comment>
<keyword evidence="3" id="KW-1185">Reference proteome</keyword>
<feature type="region of interest" description="Disordered" evidence="1">
    <location>
        <begin position="114"/>
        <end position="178"/>
    </location>
</feature>
<name>A0AAV4FQ98_9GAST</name>
<proteinExistence type="predicted"/>
<feature type="region of interest" description="Disordered" evidence="1">
    <location>
        <begin position="1"/>
        <end position="20"/>
    </location>
</feature>
<evidence type="ECO:0000256" key="1">
    <source>
        <dbReference type="SAM" id="MobiDB-lite"/>
    </source>
</evidence>
<gene>
    <name evidence="2" type="ORF">ElyMa_002192100</name>
</gene>
<dbReference type="AlphaFoldDB" id="A0AAV4FQ98"/>
<accession>A0AAV4FQ98</accession>
<evidence type="ECO:0000313" key="3">
    <source>
        <dbReference type="Proteomes" id="UP000762676"/>
    </source>
</evidence>
<evidence type="ECO:0000313" key="2">
    <source>
        <dbReference type="EMBL" id="GFR75593.1"/>
    </source>
</evidence>
<protein>
    <recommendedName>
        <fullName evidence="4">Apple domain-containing protein</fullName>
    </recommendedName>
</protein>
<organism evidence="2 3">
    <name type="scientific">Elysia marginata</name>
    <dbReference type="NCBI Taxonomy" id="1093978"/>
    <lineage>
        <taxon>Eukaryota</taxon>
        <taxon>Metazoa</taxon>
        <taxon>Spiralia</taxon>
        <taxon>Lophotrochozoa</taxon>
        <taxon>Mollusca</taxon>
        <taxon>Gastropoda</taxon>
        <taxon>Heterobranchia</taxon>
        <taxon>Euthyneura</taxon>
        <taxon>Panpulmonata</taxon>
        <taxon>Sacoglossa</taxon>
        <taxon>Placobranchoidea</taxon>
        <taxon>Plakobranchidae</taxon>
        <taxon>Elysia</taxon>
    </lineage>
</organism>
<reference evidence="2 3" key="1">
    <citation type="journal article" date="2021" name="Elife">
        <title>Chloroplast acquisition without the gene transfer in kleptoplastic sea slugs, Plakobranchus ocellatus.</title>
        <authorList>
            <person name="Maeda T."/>
            <person name="Takahashi S."/>
            <person name="Yoshida T."/>
            <person name="Shimamura S."/>
            <person name="Takaki Y."/>
            <person name="Nagai Y."/>
            <person name="Toyoda A."/>
            <person name="Suzuki Y."/>
            <person name="Arimoto A."/>
            <person name="Ishii H."/>
            <person name="Satoh N."/>
            <person name="Nishiyama T."/>
            <person name="Hasebe M."/>
            <person name="Maruyama T."/>
            <person name="Minagawa J."/>
            <person name="Obokata J."/>
            <person name="Shigenobu S."/>
        </authorList>
    </citation>
    <scope>NUCLEOTIDE SEQUENCE [LARGE SCALE GENOMIC DNA]</scope>
</reference>
<evidence type="ECO:0008006" key="4">
    <source>
        <dbReference type="Google" id="ProtNLM"/>
    </source>
</evidence>
<sequence>MPRSDTPFHGTPPFTNPDKPYGRIIWSSKLALGKPAQPRPAICGNYNNGPSESMGSLMSGELQTTSRTILSVSEIFNYQECAVLCGMDDECRAAEFNSDLLTCTVIGEYTSTGSVANSQCDSGNDNHDADDNDDLDNGNEEDEDVRDDDGDEEDEVDEEDDGEVEEDAEDDNNDNNYN</sequence>
<dbReference type="EMBL" id="BMAT01004548">
    <property type="protein sequence ID" value="GFR75593.1"/>
    <property type="molecule type" value="Genomic_DNA"/>
</dbReference>